<dbReference type="EMBL" id="SMAR01000018">
    <property type="protein sequence ID" value="TCT37449.1"/>
    <property type="molecule type" value="Genomic_DNA"/>
</dbReference>
<dbReference type="Proteomes" id="UP000295097">
    <property type="component" value="Unassembled WGS sequence"/>
</dbReference>
<dbReference type="RefSeq" id="WP_132311983.1">
    <property type="nucleotide sequence ID" value="NZ_SMAR01000018.1"/>
</dbReference>
<comment type="caution">
    <text evidence="1">The sequence shown here is derived from an EMBL/GenBank/DDBJ whole genome shotgun (WGS) entry which is preliminary data.</text>
</comment>
<dbReference type="OrthoDB" id="8456881at2"/>
<protein>
    <submittedName>
        <fullName evidence="1">Uncharacterized protein</fullName>
    </submittedName>
</protein>
<proteinExistence type="predicted"/>
<keyword evidence="2" id="KW-1185">Reference proteome</keyword>
<reference evidence="1 2" key="1">
    <citation type="submission" date="2019-03" db="EMBL/GenBank/DDBJ databases">
        <title>Freshwater and sediment microbial communities from various areas in North America, analyzing microbe dynamics in response to fracking.</title>
        <authorList>
            <person name="Lamendella R."/>
        </authorList>
    </citation>
    <scope>NUCLEOTIDE SEQUENCE [LARGE SCALE GENOMIC DNA]</scope>
    <source>
        <strain evidence="1 2">175.2</strain>
    </source>
</reference>
<evidence type="ECO:0000313" key="1">
    <source>
        <dbReference type="EMBL" id="TCT37449.1"/>
    </source>
</evidence>
<gene>
    <name evidence="1" type="ORF">EDC90_101826</name>
</gene>
<dbReference type="AlphaFoldDB" id="A0A4R3NX52"/>
<evidence type="ECO:0000313" key="2">
    <source>
        <dbReference type="Proteomes" id="UP000295097"/>
    </source>
</evidence>
<accession>A0A4R3NX52</accession>
<name>A0A4R3NX52_9HYPH</name>
<organism evidence="1 2">
    <name type="scientific">Martelella mediterranea</name>
    <dbReference type="NCBI Taxonomy" id="293089"/>
    <lineage>
        <taxon>Bacteria</taxon>
        <taxon>Pseudomonadati</taxon>
        <taxon>Pseudomonadota</taxon>
        <taxon>Alphaproteobacteria</taxon>
        <taxon>Hyphomicrobiales</taxon>
        <taxon>Aurantimonadaceae</taxon>
        <taxon>Martelella</taxon>
    </lineage>
</organism>
<sequence>MRKLAFCDRRGVIEFADCLDNVPLGVMVFADGDDELMQKVRVRARHAYDGETLLVPGIPEADSEEEALVAFRQWHRWAFPDQGMFLHVDGKAGL</sequence>